<comment type="caution">
    <text evidence="6">The sequence shown here is derived from an EMBL/GenBank/DDBJ whole genome shotgun (WGS) entry which is preliminary data.</text>
</comment>
<reference evidence="6 7" key="2">
    <citation type="submission" date="2016-08" db="EMBL/GenBank/DDBJ databases">
        <title>Pervasive Adenine N6-methylation of Active Genes in Fungi.</title>
        <authorList>
            <consortium name="DOE Joint Genome Institute"/>
            <person name="Mondo S.J."/>
            <person name="Dannebaum R.O."/>
            <person name="Kuo R.C."/>
            <person name="Labutti K."/>
            <person name="Haridas S."/>
            <person name="Kuo A."/>
            <person name="Salamov A."/>
            <person name="Ahrendt S.R."/>
            <person name="Lipzen A."/>
            <person name="Sullivan W."/>
            <person name="Andreopoulos W.B."/>
            <person name="Clum A."/>
            <person name="Lindquist E."/>
            <person name="Daum C."/>
            <person name="Ramamoorthy G.K."/>
            <person name="Gryganskyi A."/>
            <person name="Culley D."/>
            <person name="Magnuson J.K."/>
            <person name="James T.Y."/>
            <person name="O'Malley M.A."/>
            <person name="Stajich J.E."/>
            <person name="Spatafora J.W."/>
            <person name="Visel A."/>
            <person name="Grigoriev I.V."/>
        </authorList>
    </citation>
    <scope>NUCLEOTIDE SEQUENCE [LARGE SCALE GENOMIC DNA]</scope>
    <source>
        <strain evidence="6 7">S4</strain>
    </source>
</reference>
<feature type="region of interest" description="Disordered" evidence="3">
    <location>
        <begin position="282"/>
        <end position="445"/>
    </location>
</feature>
<evidence type="ECO:0000259" key="5">
    <source>
        <dbReference type="Pfam" id="PF03537"/>
    </source>
</evidence>
<dbReference type="Pfam" id="PF03537">
    <property type="entry name" value="Glyco_hydro_114"/>
    <property type="match status" value="1"/>
</dbReference>
<evidence type="ECO:0000256" key="4">
    <source>
        <dbReference type="SAM" id="SignalP"/>
    </source>
</evidence>
<gene>
    <name evidence="6" type="ORF">BCR32DRAFT_295136</name>
</gene>
<dbReference type="SUPFAM" id="SSF51445">
    <property type="entry name" value="(Trans)glycosidases"/>
    <property type="match status" value="1"/>
</dbReference>
<feature type="signal peptide" evidence="4">
    <location>
        <begin position="1"/>
        <end position="21"/>
    </location>
</feature>
<name>A0A1Y1WXJ3_9FUNG</name>
<evidence type="ECO:0000313" key="7">
    <source>
        <dbReference type="Proteomes" id="UP000193944"/>
    </source>
</evidence>
<dbReference type="Proteomes" id="UP000193944">
    <property type="component" value="Unassembled WGS sequence"/>
</dbReference>
<feature type="compositionally biased region" description="Low complexity" evidence="3">
    <location>
        <begin position="282"/>
        <end position="374"/>
    </location>
</feature>
<reference evidence="6 7" key="1">
    <citation type="submission" date="2016-08" db="EMBL/GenBank/DDBJ databases">
        <title>A Parts List for Fungal Cellulosomes Revealed by Comparative Genomics.</title>
        <authorList>
            <consortium name="DOE Joint Genome Institute"/>
            <person name="Haitjema C.H."/>
            <person name="Gilmore S.P."/>
            <person name="Henske J.K."/>
            <person name="Solomon K.V."/>
            <person name="De Groot R."/>
            <person name="Kuo A."/>
            <person name="Mondo S.J."/>
            <person name="Salamov A.A."/>
            <person name="Labutti K."/>
            <person name="Zhao Z."/>
            <person name="Chiniquy J."/>
            <person name="Barry K."/>
            <person name="Brewer H.M."/>
            <person name="Purvine S.O."/>
            <person name="Wright A.T."/>
            <person name="Boxma B."/>
            <person name="Van Alen T."/>
            <person name="Hackstein J.H."/>
            <person name="Baker S.E."/>
            <person name="Grigoriev I.V."/>
            <person name="O'Malley M.A."/>
        </authorList>
    </citation>
    <scope>NUCLEOTIDE SEQUENCE [LARGE SCALE GENOMIC DNA]</scope>
    <source>
        <strain evidence="6 7">S4</strain>
    </source>
</reference>
<sequence>MKSLLFSALFISILFVNNVECLWKPVPGTTWNYILGNDVDVSSEKTQVVDMDIRKSIDKINGLHKLGKKVICYFSGGTIENFRDDYDDFMAVEGLVRNVYDDWPEERWLDYRVEGIKPLIRNRMKIAVNKNCDAIEVDNLDGYQMKEVQKWSNPLKKTDAIKYAKWLAETAHELGLSIGLKNVVGIIDDVSSYYDFAINENCILFDECYRYKNFLKQGKAVFGVTYNGLEEHKEALCKNLNGLPISMIIKEGKKLVQDNIIFDGKKYCGENFNTGITTTIKKTTTTTPKPKPTTTVKKTTTTTPKPKPTTTVKKTTTTTPKPKPTTTVKKTTTTTPKPKPTTTVKKTTTTTPKPKPTTTVKKTTTTTTRKPTTVYKSSTTIHKKTTTTHHRRPTYTHHHHHHHHHHRKPTFTFSHRKSNSTITHRKPTSFPRPSIFPNPKPITSRKLTNTKTVTKVITKVATKK</sequence>
<dbReference type="PANTHER" id="PTHR35273">
    <property type="entry name" value="ALPHA-1,4 POLYGALACTOSAMINIDASE, PUTATIVE (AFU_ORTHOLOGUE AFUA_3G07890)-RELATED"/>
    <property type="match status" value="1"/>
</dbReference>
<dbReference type="OrthoDB" id="2108802at2759"/>
<evidence type="ECO:0000313" key="6">
    <source>
        <dbReference type="EMBL" id="ORX78289.1"/>
    </source>
</evidence>
<accession>A0A1Y1WXJ3</accession>
<dbReference type="InterPro" id="IPR013785">
    <property type="entry name" value="Aldolase_TIM"/>
</dbReference>
<feature type="domain" description="Glycoside-hydrolase family GH114 TIM-barrel" evidence="5">
    <location>
        <begin position="30"/>
        <end position="255"/>
    </location>
</feature>
<protein>
    <recommendedName>
        <fullName evidence="2">alpha-galactosidase</fullName>
        <ecNumber evidence="2">3.2.1.22</ecNumber>
    </recommendedName>
</protein>
<dbReference type="Gene3D" id="3.20.20.70">
    <property type="entry name" value="Aldolase class I"/>
    <property type="match status" value="1"/>
</dbReference>
<evidence type="ECO:0000256" key="3">
    <source>
        <dbReference type="SAM" id="MobiDB-lite"/>
    </source>
</evidence>
<evidence type="ECO:0000256" key="1">
    <source>
        <dbReference type="ARBA" id="ARBA00001255"/>
    </source>
</evidence>
<feature type="compositionally biased region" description="Basic residues" evidence="3">
    <location>
        <begin position="381"/>
        <end position="427"/>
    </location>
</feature>
<keyword evidence="4" id="KW-0732">Signal</keyword>
<proteinExistence type="predicted"/>
<dbReference type="EC" id="3.2.1.22" evidence="2"/>
<dbReference type="InterPro" id="IPR017853">
    <property type="entry name" value="GH"/>
</dbReference>
<dbReference type="STRING" id="1754192.A0A1Y1WXJ3"/>
<dbReference type="GO" id="GO:0004557">
    <property type="term" value="F:alpha-galactosidase activity"/>
    <property type="evidence" value="ECO:0007669"/>
    <property type="project" value="UniProtKB-EC"/>
</dbReference>
<dbReference type="InterPro" id="IPR004352">
    <property type="entry name" value="GH114_TIM-barrel"/>
</dbReference>
<dbReference type="EMBL" id="MCFG01000216">
    <property type="protein sequence ID" value="ORX78289.1"/>
    <property type="molecule type" value="Genomic_DNA"/>
</dbReference>
<comment type="catalytic activity">
    <reaction evidence="1">
        <text>Hydrolysis of terminal, non-reducing alpha-D-galactose residues in alpha-D-galactosides, including galactose oligosaccharides, galactomannans and galactolipids.</text>
        <dbReference type="EC" id="3.2.1.22"/>
    </reaction>
</comment>
<evidence type="ECO:0000256" key="2">
    <source>
        <dbReference type="ARBA" id="ARBA00012755"/>
    </source>
</evidence>
<keyword evidence="7" id="KW-1185">Reference proteome</keyword>
<feature type="chain" id="PRO_5012056195" description="alpha-galactosidase" evidence="4">
    <location>
        <begin position="22"/>
        <end position="464"/>
    </location>
</feature>
<organism evidence="6 7">
    <name type="scientific">Anaeromyces robustus</name>
    <dbReference type="NCBI Taxonomy" id="1754192"/>
    <lineage>
        <taxon>Eukaryota</taxon>
        <taxon>Fungi</taxon>
        <taxon>Fungi incertae sedis</taxon>
        <taxon>Chytridiomycota</taxon>
        <taxon>Chytridiomycota incertae sedis</taxon>
        <taxon>Neocallimastigomycetes</taxon>
        <taxon>Neocallimastigales</taxon>
        <taxon>Neocallimastigaceae</taxon>
        <taxon>Anaeromyces</taxon>
    </lineage>
</organism>
<dbReference type="PANTHER" id="PTHR35273:SF2">
    <property type="entry name" value="ALPHA-GALACTOSIDASE"/>
    <property type="match status" value="1"/>
</dbReference>
<dbReference type="AlphaFoldDB" id="A0A1Y1WXJ3"/>